<dbReference type="CDD" id="cd06261">
    <property type="entry name" value="TM_PBP2"/>
    <property type="match status" value="1"/>
</dbReference>
<evidence type="ECO:0000256" key="4">
    <source>
        <dbReference type="ARBA" id="ARBA00022692"/>
    </source>
</evidence>
<dbReference type="EMBL" id="QYZD01000013">
    <property type="protein sequence ID" value="RJG22914.1"/>
    <property type="molecule type" value="Genomic_DNA"/>
</dbReference>
<dbReference type="AlphaFoldDB" id="A0A3A3GFL2"/>
<dbReference type="GO" id="GO:0005886">
    <property type="term" value="C:plasma membrane"/>
    <property type="evidence" value="ECO:0007669"/>
    <property type="project" value="UniProtKB-SubCell"/>
</dbReference>
<keyword evidence="3" id="KW-1003">Cell membrane</keyword>
<keyword evidence="6 7" id="KW-0472">Membrane</keyword>
<feature type="transmembrane region" description="Helical" evidence="7">
    <location>
        <begin position="27"/>
        <end position="45"/>
    </location>
</feature>
<comment type="subcellular location">
    <subcellularLocation>
        <location evidence="1 7">Cell membrane</location>
        <topology evidence="1 7">Multi-pass membrane protein</topology>
    </subcellularLocation>
</comment>
<evidence type="ECO:0000256" key="5">
    <source>
        <dbReference type="ARBA" id="ARBA00022989"/>
    </source>
</evidence>
<evidence type="ECO:0000256" key="1">
    <source>
        <dbReference type="ARBA" id="ARBA00004651"/>
    </source>
</evidence>
<feature type="transmembrane region" description="Helical" evidence="7">
    <location>
        <begin position="222"/>
        <end position="246"/>
    </location>
</feature>
<feature type="transmembrane region" description="Helical" evidence="7">
    <location>
        <begin position="94"/>
        <end position="115"/>
    </location>
</feature>
<name>A0A3A3GFL2_PANTH</name>
<evidence type="ECO:0000313" key="10">
    <source>
        <dbReference type="Proteomes" id="UP000266177"/>
    </source>
</evidence>
<evidence type="ECO:0000256" key="7">
    <source>
        <dbReference type="RuleBase" id="RU363032"/>
    </source>
</evidence>
<sequence length="316" mass="35983">MHTNAHASGIHSGRWRKLWKKILLHKYLYFMLLPCIVYFIIFNYIPMGGLILAFKEYKFNMGILGSPWIGFHYFETFFNDYQFWTLIKNTLIISSLKLFVGMPFPIVLALMFNEVRHKRFKGIAQSISYLPHFISWVVVVGMLQRILAPDTGLLNQAIGAMGGEGSTFYLMEGDYFYSIMFWSYIWKGIGWESIIYLAAISGINPELYEAGKIDGTNKWNEIWSITLPSILPTIVILFILSLGNILSAGFDQIYLLRTPGNMHLAEILDTYIIRVGLQNGQFGYATAVGMVQGVIGLILVIVANKISRKVSDTSLW</sequence>
<comment type="caution">
    <text evidence="9">The sequence shown here is derived from an EMBL/GenBank/DDBJ whole genome shotgun (WGS) entry which is preliminary data.</text>
</comment>
<dbReference type="Proteomes" id="UP000266177">
    <property type="component" value="Unassembled WGS sequence"/>
</dbReference>
<dbReference type="RefSeq" id="WP_119794436.1">
    <property type="nucleotide sequence ID" value="NZ_QYZD01000013.1"/>
</dbReference>
<accession>A0A3A3GFL2</accession>
<feature type="transmembrane region" description="Helical" evidence="7">
    <location>
        <begin position="57"/>
        <end position="74"/>
    </location>
</feature>
<dbReference type="PROSITE" id="PS50928">
    <property type="entry name" value="ABC_TM1"/>
    <property type="match status" value="1"/>
</dbReference>
<dbReference type="PANTHER" id="PTHR43227:SF11">
    <property type="entry name" value="BLL4140 PROTEIN"/>
    <property type="match status" value="1"/>
</dbReference>
<dbReference type="Pfam" id="PF00528">
    <property type="entry name" value="BPD_transp_1"/>
    <property type="match status" value="1"/>
</dbReference>
<dbReference type="InterPro" id="IPR035906">
    <property type="entry name" value="MetI-like_sf"/>
</dbReference>
<evidence type="ECO:0000259" key="8">
    <source>
        <dbReference type="PROSITE" id="PS50928"/>
    </source>
</evidence>
<dbReference type="GO" id="GO:0055085">
    <property type="term" value="P:transmembrane transport"/>
    <property type="evidence" value="ECO:0007669"/>
    <property type="project" value="InterPro"/>
</dbReference>
<feature type="domain" description="ABC transmembrane type-1" evidence="8">
    <location>
        <begin position="87"/>
        <end position="303"/>
    </location>
</feature>
<evidence type="ECO:0000256" key="3">
    <source>
        <dbReference type="ARBA" id="ARBA00022475"/>
    </source>
</evidence>
<reference evidence="9 10" key="1">
    <citation type="submission" date="2018-09" db="EMBL/GenBank/DDBJ databases">
        <title>Paenibacillus SK2017-BO5.</title>
        <authorList>
            <person name="Piskunova J.V."/>
            <person name="Dubiley S.A."/>
            <person name="Severinov K.V."/>
        </authorList>
    </citation>
    <scope>NUCLEOTIDE SEQUENCE [LARGE SCALE GENOMIC DNA]</scope>
    <source>
        <strain evidence="9 10">BO5</strain>
    </source>
</reference>
<dbReference type="InterPro" id="IPR000515">
    <property type="entry name" value="MetI-like"/>
</dbReference>
<protein>
    <submittedName>
        <fullName evidence="9">Sugar ABC transporter permease</fullName>
    </submittedName>
</protein>
<evidence type="ECO:0000256" key="6">
    <source>
        <dbReference type="ARBA" id="ARBA00023136"/>
    </source>
</evidence>
<organism evidence="9 10">
    <name type="scientific">Paenibacillus thiaminolyticus</name>
    <name type="common">Bacillus thiaminolyticus</name>
    <dbReference type="NCBI Taxonomy" id="49283"/>
    <lineage>
        <taxon>Bacteria</taxon>
        <taxon>Bacillati</taxon>
        <taxon>Bacillota</taxon>
        <taxon>Bacilli</taxon>
        <taxon>Bacillales</taxon>
        <taxon>Paenibacillaceae</taxon>
        <taxon>Paenibacillus</taxon>
    </lineage>
</organism>
<gene>
    <name evidence="9" type="ORF">DQX05_15285</name>
</gene>
<feature type="transmembrane region" description="Helical" evidence="7">
    <location>
        <begin position="282"/>
        <end position="303"/>
    </location>
</feature>
<feature type="transmembrane region" description="Helical" evidence="7">
    <location>
        <begin position="127"/>
        <end position="147"/>
    </location>
</feature>
<dbReference type="SUPFAM" id="SSF161098">
    <property type="entry name" value="MetI-like"/>
    <property type="match status" value="1"/>
</dbReference>
<keyword evidence="5 7" id="KW-1133">Transmembrane helix</keyword>
<proteinExistence type="inferred from homology"/>
<dbReference type="PANTHER" id="PTHR43227">
    <property type="entry name" value="BLL4140 PROTEIN"/>
    <property type="match status" value="1"/>
</dbReference>
<dbReference type="InterPro" id="IPR050809">
    <property type="entry name" value="UgpAE/MalFG_permease"/>
</dbReference>
<dbReference type="Gene3D" id="1.10.3720.10">
    <property type="entry name" value="MetI-like"/>
    <property type="match status" value="1"/>
</dbReference>
<dbReference type="OrthoDB" id="9785836at2"/>
<evidence type="ECO:0000256" key="2">
    <source>
        <dbReference type="ARBA" id="ARBA00022448"/>
    </source>
</evidence>
<keyword evidence="2 7" id="KW-0813">Transport</keyword>
<evidence type="ECO:0000313" key="9">
    <source>
        <dbReference type="EMBL" id="RJG22914.1"/>
    </source>
</evidence>
<feature type="transmembrane region" description="Helical" evidence="7">
    <location>
        <begin position="175"/>
        <end position="201"/>
    </location>
</feature>
<keyword evidence="4 7" id="KW-0812">Transmembrane</keyword>
<comment type="similarity">
    <text evidence="7">Belongs to the binding-protein-dependent transport system permease family.</text>
</comment>